<feature type="transmembrane region" description="Helical" evidence="1">
    <location>
        <begin position="7"/>
        <end position="27"/>
    </location>
</feature>
<dbReference type="RefSeq" id="WP_249293684.1">
    <property type="nucleotide sequence ID" value="NZ_JACRSV010000001.1"/>
</dbReference>
<organism evidence="2 3">
    <name type="scientific">Fumia xinanensis</name>
    <dbReference type="NCBI Taxonomy" id="2763659"/>
    <lineage>
        <taxon>Bacteria</taxon>
        <taxon>Bacillati</taxon>
        <taxon>Bacillota</taxon>
        <taxon>Clostridia</taxon>
        <taxon>Eubacteriales</taxon>
        <taxon>Oscillospiraceae</taxon>
        <taxon>Fumia</taxon>
    </lineage>
</organism>
<dbReference type="InterPro" id="IPR038690">
    <property type="entry name" value="NusG_2_sf"/>
</dbReference>
<dbReference type="Gene3D" id="2.60.320.10">
    <property type="entry name" value="N-utilization substance G protein NusG, insert domain"/>
    <property type="match status" value="1"/>
</dbReference>
<evidence type="ECO:0000313" key="2">
    <source>
        <dbReference type="EMBL" id="MBC8558798.1"/>
    </source>
</evidence>
<dbReference type="CDD" id="cd09846">
    <property type="entry name" value="DUF1312"/>
    <property type="match status" value="1"/>
</dbReference>
<protein>
    <submittedName>
        <fullName evidence="2">NusG domain II-containing protein</fullName>
    </submittedName>
</protein>
<sequence length="122" mass="13198">MFARKKDIFIIFGILLAAAVIWGGYILTQSAPGQKAIIQYDGKTVKTVSLTKDQEFSLDEDPTVHFKVKNGAIAFVNASCPDKICQNTGFLSKAGQTAACLPKKILLKVIGPDQQDVDIIAN</sequence>
<comment type="caution">
    <text evidence="2">The sequence shown here is derived from an EMBL/GenBank/DDBJ whole genome shotgun (WGS) entry which is preliminary data.</text>
</comment>
<reference evidence="2" key="1">
    <citation type="submission" date="2020-08" db="EMBL/GenBank/DDBJ databases">
        <title>Genome public.</title>
        <authorList>
            <person name="Liu C."/>
            <person name="Sun Q."/>
        </authorList>
    </citation>
    <scope>NUCLEOTIDE SEQUENCE</scope>
    <source>
        <strain evidence="2">NSJ-33</strain>
    </source>
</reference>
<keyword evidence="3" id="KW-1185">Reference proteome</keyword>
<evidence type="ECO:0000313" key="3">
    <source>
        <dbReference type="Proteomes" id="UP000610760"/>
    </source>
</evidence>
<keyword evidence="1" id="KW-0472">Membrane</keyword>
<gene>
    <name evidence="2" type="ORF">H8710_01815</name>
</gene>
<keyword evidence="1" id="KW-1133">Transmembrane helix</keyword>
<dbReference type="Proteomes" id="UP000610760">
    <property type="component" value="Unassembled WGS sequence"/>
</dbReference>
<accession>A0A926E3C1</accession>
<name>A0A926E3C1_9FIRM</name>
<dbReference type="AlphaFoldDB" id="A0A926E3C1"/>
<dbReference type="EMBL" id="JACRSV010000001">
    <property type="protein sequence ID" value="MBC8558798.1"/>
    <property type="molecule type" value="Genomic_DNA"/>
</dbReference>
<evidence type="ECO:0000256" key="1">
    <source>
        <dbReference type="SAM" id="Phobius"/>
    </source>
</evidence>
<dbReference type="Pfam" id="PF07009">
    <property type="entry name" value="NusG_II"/>
    <property type="match status" value="1"/>
</dbReference>
<keyword evidence="1" id="KW-0812">Transmembrane</keyword>
<proteinExistence type="predicted"/>